<protein>
    <submittedName>
        <fullName evidence="2">Exopolysaccharide biosynthesis regulatory protein</fullName>
    </submittedName>
</protein>
<dbReference type="HOGENOM" id="CLU_067747_1_0_5"/>
<dbReference type="InterPro" id="IPR006597">
    <property type="entry name" value="Sel1-like"/>
</dbReference>
<dbReference type="SMART" id="SM00671">
    <property type="entry name" value="SEL1"/>
    <property type="match status" value="3"/>
</dbReference>
<dbReference type="InterPro" id="IPR011990">
    <property type="entry name" value="TPR-like_helical_dom_sf"/>
</dbReference>
<name>L0ETU2_LIBCB</name>
<dbReference type="SUPFAM" id="SSF81901">
    <property type="entry name" value="HCP-like"/>
    <property type="match status" value="1"/>
</dbReference>
<dbReference type="AlphaFoldDB" id="L0ETU2"/>
<keyword evidence="3" id="KW-1185">Reference proteome</keyword>
<sequence>MQCINGILRFKSFFLIFSVIALCVYSGLFINFDMNFSKNSAQVNWVRSVFDYYGEKSSLTSSYDNSNTSKQGYIASRWAIANMYALGDGAPKNSFQAFKIYIEIANQGIEPGSSDTVFFIDSLLALADYYRHGIKNSPVGIDLFRARQIYFQLASVFGVPEAQFQFSKMLLSGEGGDVDIQQAKKWLYQARKRGHIKAIALFGNILFQEGQISRGLAYMTAAVVRCRSESCLWIQSLQKHALATANEEDRRIAMVLANDVNIEYKEK</sequence>
<dbReference type="STRING" id="1215343.B488_09670"/>
<accession>L0ETU2</accession>
<dbReference type="Pfam" id="PF08238">
    <property type="entry name" value="Sel1"/>
    <property type="match status" value="2"/>
</dbReference>
<keyword evidence="1" id="KW-0812">Transmembrane</keyword>
<gene>
    <name evidence="2" type="ordered locus">B488_09670</name>
</gene>
<proteinExistence type="predicted"/>
<dbReference type="Gene3D" id="1.25.40.10">
    <property type="entry name" value="Tetratricopeptide repeat domain"/>
    <property type="match status" value="1"/>
</dbReference>
<dbReference type="PANTHER" id="PTHR11102:SF160">
    <property type="entry name" value="ERAD-ASSOCIATED E3 UBIQUITIN-PROTEIN LIGASE COMPONENT HRD3"/>
    <property type="match status" value="1"/>
</dbReference>
<dbReference type="Proteomes" id="UP000010799">
    <property type="component" value="Chromosome"/>
</dbReference>
<dbReference type="eggNOG" id="COG0790">
    <property type="taxonomic scope" value="Bacteria"/>
</dbReference>
<feature type="transmembrane region" description="Helical" evidence="1">
    <location>
        <begin position="12"/>
        <end position="32"/>
    </location>
</feature>
<organism evidence="2 3">
    <name type="scientific">Liberibacter crescens (strain BT-1)</name>
    <dbReference type="NCBI Taxonomy" id="1215343"/>
    <lineage>
        <taxon>Bacteria</taxon>
        <taxon>Pseudomonadati</taxon>
        <taxon>Pseudomonadota</taxon>
        <taxon>Alphaproteobacteria</taxon>
        <taxon>Hyphomicrobiales</taxon>
        <taxon>Rhizobiaceae</taxon>
        <taxon>Liberibacter</taxon>
    </lineage>
</organism>
<dbReference type="RefSeq" id="WP_015273384.1">
    <property type="nucleotide sequence ID" value="NC_019907.1"/>
</dbReference>
<keyword evidence="1" id="KW-1133">Transmembrane helix</keyword>
<dbReference type="PANTHER" id="PTHR11102">
    <property type="entry name" value="SEL-1-LIKE PROTEIN"/>
    <property type="match status" value="1"/>
</dbReference>
<evidence type="ECO:0000313" key="2">
    <source>
        <dbReference type="EMBL" id="AGA64959.1"/>
    </source>
</evidence>
<reference evidence="2 3" key="1">
    <citation type="journal article" date="2012" name="Stand. Genomic Sci.">
        <title>Complete genome sequence of Liberibacter crescens BT-1.</title>
        <authorList>
            <person name="Leonard M.T."/>
            <person name="Fagen J.R."/>
            <person name="Davis-Richardson A.G."/>
            <person name="Davis M.J."/>
            <person name="Triplett E.W."/>
        </authorList>
    </citation>
    <scope>NUCLEOTIDE SEQUENCE [LARGE SCALE GENOMIC DNA]</scope>
    <source>
        <strain evidence="2 3">BT-1</strain>
    </source>
</reference>
<dbReference type="PATRIC" id="fig|1215343.11.peg.995"/>
<dbReference type="EMBL" id="CP003789">
    <property type="protein sequence ID" value="AGA64959.1"/>
    <property type="molecule type" value="Genomic_DNA"/>
</dbReference>
<keyword evidence="1" id="KW-0472">Membrane</keyword>
<dbReference type="KEGG" id="lcc:B488_09670"/>
<dbReference type="InterPro" id="IPR050767">
    <property type="entry name" value="Sel1_AlgK"/>
</dbReference>
<evidence type="ECO:0000256" key="1">
    <source>
        <dbReference type="SAM" id="Phobius"/>
    </source>
</evidence>
<evidence type="ECO:0000313" key="3">
    <source>
        <dbReference type="Proteomes" id="UP000010799"/>
    </source>
</evidence>